<comment type="caution">
    <text evidence="2">The sequence shown here is derived from an EMBL/GenBank/DDBJ whole genome shotgun (WGS) entry which is preliminary data.</text>
</comment>
<name>A0AAW1NEQ6_SAPOF</name>
<protein>
    <recommendedName>
        <fullName evidence="1">Myb/SANT-like domain-containing protein</fullName>
    </recommendedName>
</protein>
<dbReference type="Proteomes" id="UP001443914">
    <property type="component" value="Unassembled WGS sequence"/>
</dbReference>
<accession>A0AAW1NEQ6</accession>
<proteinExistence type="predicted"/>
<evidence type="ECO:0000313" key="3">
    <source>
        <dbReference type="Proteomes" id="UP001443914"/>
    </source>
</evidence>
<evidence type="ECO:0000259" key="1">
    <source>
        <dbReference type="Pfam" id="PF12776"/>
    </source>
</evidence>
<dbReference type="PANTHER" id="PTHR46929:SF3">
    <property type="entry name" value="MYB_SANT-LIKE DOMAIN-CONTAINING PROTEIN"/>
    <property type="match status" value="1"/>
</dbReference>
<keyword evidence="3" id="KW-1185">Reference proteome</keyword>
<sequence length="139" mass="16218">MDSILVSVLYNQAAQGNKGEGDWKPQAYQAVVDEINNKLSMSLNTDHVRNRVKIWKKHYAIIMDIRTKTKFKWDEEKKMIIVTIEEISEWLKYLQVNPVATSYSNKFIEHWDDICVLVGPDRAVEDGVEHHEKGVDRMN</sequence>
<gene>
    <name evidence="2" type="ORF">RND81_01G065800</name>
</gene>
<organism evidence="2 3">
    <name type="scientific">Saponaria officinalis</name>
    <name type="common">Common soapwort</name>
    <name type="synonym">Lychnis saponaria</name>
    <dbReference type="NCBI Taxonomy" id="3572"/>
    <lineage>
        <taxon>Eukaryota</taxon>
        <taxon>Viridiplantae</taxon>
        <taxon>Streptophyta</taxon>
        <taxon>Embryophyta</taxon>
        <taxon>Tracheophyta</taxon>
        <taxon>Spermatophyta</taxon>
        <taxon>Magnoliopsida</taxon>
        <taxon>eudicotyledons</taxon>
        <taxon>Gunneridae</taxon>
        <taxon>Pentapetalae</taxon>
        <taxon>Caryophyllales</taxon>
        <taxon>Caryophyllaceae</taxon>
        <taxon>Caryophylleae</taxon>
        <taxon>Saponaria</taxon>
    </lineage>
</organism>
<dbReference type="PANTHER" id="PTHR46929">
    <property type="entry name" value="EXPRESSED PROTEIN"/>
    <property type="match status" value="1"/>
</dbReference>
<dbReference type="EMBL" id="JBDFQZ010000001">
    <property type="protein sequence ID" value="KAK9755999.1"/>
    <property type="molecule type" value="Genomic_DNA"/>
</dbReference>
<dbReference type="AlphaFoldDB" id="A0AAW1NEQ6"/>
<reference evidence="2" key="1">
    <citation type="submission" date="2024-03" db="EMBL/GenBank/DDBJ databases">
        <title>WGS assembly of Saponaria officinalis var. Norfolk2.</title>
        <authorList>
            <person name="Jenkins J."/>
            <person name="Shu S."/>
            <person name="Grimwood J."/>
            <person name="Barry K."/>
            <person name="Goodstein D."/>
            <person name="Schmutz J."/>
            <person name="Leebens-Mack J."/>
            <person name="Osbourn A."/>
        </authorList>
    </citation>
    <scope>NUCLEOTIDE SEQUENCE [LARGE SCALE GENOMIC DNA]</scope>
    <source>
        <strain evidence="2">JIC</strain>
    </source>
</reference>
<dbReference type="Pfam" id="PF12776">
    <property type="entry name" value="Myb_DNA-bind_3"/>
    <property type="match status" value="1"/>
</dbReference>
<dbReference type="InterPro" id="IPR024752">
    <property type="entry name" value="Myb/SANT-like_dom"/>
</dbReference>
<feature type="domain" description="Myb/SANT-like" evidence="1">
    <location>
        <begin position="1"/>
        <end position="83"/>
    </location>
</feature>
<evidence type="ECO:0000313" key="2">
    <source>
        <dbReference type="EMBL" id="KAK9755999.1"/>
    </source>
</evidence>